<reference evidence="1" key="8">
    <citation type="journal article" date="2005" name="Science">
        <title>Antisense Transcription in the Mammalian Transcriptome.</title>
        <authorList>
            <consortium name="RIKEN Genome Exploration Research Group and Genome Science Group (Genome Network Project Core Group) and the FANTOM Consortium"/>
        </authorList>
    </citation>
    <scope>NUCLEOTIDE SEQUENCE</scope>
    <source>
        <strain evidence="1">C57BL/6J</strain>
        <tissue evidence="1">Lung</tissue>
    </source>
</reference>
<accession>Q8CCD7</accession>
<reference evidence="1" key="2">
    <citation type="journal article" date="2000" name="Genome Res.">
        <title>Normalization and subtraction of cap-trapper-selected cDNAs to prepare full-length cDNA libraries for rapid discovery of new genes.</title>
        <authorList>
            <person name="Carninci P."/>
            <person name="Shibata Y."/>
            <person name="Hayatsu N."/>
            <person name="Sugahara Y."/>
            <person name="Shibata K."/>
            <person name="Itoh M."/>
            <person name="Konno H."/>
            <person name="Okazaki Y."/>
            <person name="Muramatsu M."/>
            <person name="Hayashizaki Y."/>
        </authorList>
    </citation>
    <scope>NUCLEOTIDE SEQUENCE</scope>
    <source>
        <strain evidence="1">C57BL/6J</strain>
        <tissue evidence="1">Lung</tissue>
    </source>
</reference>
<reference evidence="1" key="4">
    <citation type="journal article" date="2001" name="Nature">
        <title>Functional annotation of a full-length mouse cDNA collection.</title>
        <authorList>
            <consortium name="The RIKEN Genome Exploration Research Group Phase II Team and the FANTOM Consortium"/>
        </authorList>
    </citation>
    <scope>NUCLEOTIDE SEQUENCE</scope>
    <source>
        <strain evidence="1">C57BL/6J</strain>
        <tissue evidence="1">Lung</tissue>
    </source>
</reference>
<protein>
    <submittedName>
        <fullName evidence="1">Uncharacterized protein</fullName>
    </submittedName>
</protein>
<evidence type="ECO:0000313" key="1">
    <source>
        <dbReference type="EMBL" id="BAC28255.1"/>
    </source>
</evidence>
<organism evidence="1">
    <name type="scientific">Mus musculus</name>
    <name type="common">Mouse</name>
    <dbReference type="NCBI Taxonomy" id="10090"/>
    <lineage>
        <taxon>Eukaryota</taxon>
        <taxon>Metazoa</taxon>
        <taxon>Chordata</taxon>
        <taxon>Craniata</taxon>
        <taxon>Vertebrata</taxon>
        <taxon>Euteleostomi</taxon>
        <taxon>Mammalia</taxon>
        <taxon>Eutheria</taxon>
        <taxon>Euarchontoglires</taxon>
        <taxon>Glires</taxon>
        <taxon>Rodentia</taxon>
        <taxon>Myomorpha</taxon>
        <taxon>Muroidea</taxon>
        <taxon>Muridae</taxon>
        <taxon>Murinae</taxon>
        <taxon>Mus</taxon>
        <taxon>Mus</taxon>
    </lineage>
</organism>
<reference evidence="1" key="6">
    <citation type="journal article" date="2002" name="Nature">
        <title>Analysis of the mouse transcriptome based on functional annotation of 60,770 full-length cDNAs.</title>
        <authorList>
            <consortium name="The FANTOM Consortium and the RIKEN Genome Exploration Research Group Phase I and II Team"/>
        </authorList>
    </citation>
    <scope>NUCLEOTIDE SEQUENCE</scope>
    <source>
        <strain evidence="1">C57BL/6J</strain>
        <tissue evidence="1">Lung</tissue>
    </source>
</reference>
<reference evidence="1" key="7">
    <citation type="journal article" date="2005" name="Science">
        <title>The Transcriptional Landscape of the Mammalian Genome.</title>
        <authorList>
            <consortium name="The FANTOM Consortium"/>
            <consortium name="Riken Genome Exploration Research Group and Genome Science Group (Genome Network Project Core Group)"/>
        </authorList>
    </citation>
    <scope>NUCLEOTIDE SEQUENCE</scope>
    <source>
        <strain evidence="1">C57BL/6J</strain>
        <tissue evidence="1">Lung</tissue>
    </source>
</reference>
<reference evidence="1" key="3">
    <citation type="journal article" date="2000" name="Genome Res.">
        <title>RIKEN integrated sequence analysis (RISA) system--384-format sequencing pipeline with 384 multicapillary sequencer.</title>
        <authorList>
            <person name="Shibata K."/>
            <person name="Itoh M."/>
            <person name="Aizawa K."/>
            <person name="Nagaoka S."/>
            <person name="Sasaki N."/>
            <person name="Carninci P."/>
            <person name="Konno H."/>
            <person name="Akiyama J."/>
            <person name="Nishi K."/>
            <person name="Kitsunai T."/>
            <person name="Tashiro H."/>
            <person name="Itoh M."/>
            <person name="Sumi N."/>
            <person name="Ishii Y."/>
            <person name="Nakamura S."/>
            <person name="Hazama M."/>
            <person name="Nishine T."/>
            <person name="Harada A."/>
            <person name="Yamamoto R."/>
            <person name="Matsumoto H."/>
            <person name="Sakaguchi S."/>
            <person name="Ikegami T."/>
            <person name="Kashiwagi K."/>
            <person name="Fujiwake S."/>
            <person name="Inoue K."/>
            <person name="Togawa Y."/>
            <person name="Izawa M."/>
            <person name="Ohara E."/>
            <person name="Watahiki M."/>
            <person name="Yoneda Y."/>
            <person name="Ishikawa T."/>
            <person name="Ozawa K."/>
            <person name="Tanaka T."/>
            <person name="Matsuura S."/>
            <person name="Kawai J."/>
            <person name="Okazaki Y."/>
            <person name="Muramatsu M."/>
            <person name="Inoue Y."/>
            <person name="Kira A."/>
            <person name="Hayashizaki Y."/>
        </authorList>
    </citation>
    <scope>NUCLEOTIDE SEQUENCE</scope>
    <source>
        <strain evidence="1">C57BL/6J</strain>
        <tissue evidence="1">Lung</tissue>
    </source>
</reference>
<reference evidence="1" key="5">
    <citation type="submission" date="2001-07" db="EMBL/GenBank/DDBJ databases">
        <authorList>
            <person name="Adachi J."/>
            <person name="Aizawa K."/>
            <person name="Akimura T."/>
            <person name="Arakawa T."/>
            <person name="Bono H."/>
            <person name="Carninci P."/>
            <person name="Fukuda S."/>
            <person name="Furuno M."/>
            <person name="Hanagaki T."/>
            <person name="Hara A."/>
            <person name="Hashizume W."/>
            <person name="Hayashida K."/>
            <person name="Hayatsu N."/>
            <person name="Hiramoto K."/>
            <person name="Hiraoka T."/>
            <person name="Hirozane T."/>
            <person name="Hori F."/>
            <person name="Imotani K."/>
            <person name="Ishii Y."/>
            <person name="Itoh M."/>
            <person name="Kagawa I."/>
            <person name="Kasukawa T."/>
            <person name="Katoh H."/>
            <person name="Kawai J."/>
            <person name="Kojima Y."/>
            <person name="Kondo S."/>
            <person name="Konno H."/>
            <person name="Kouda M."/>
            <person name="Koya S."/>
            <person name="Kurihara C."/>
            <person name="Matsuyama T."/>
            <person name="Miyazaki A."/>
            <person name="Murata M."/>
            <person name="Nakamura M."/>
            <person name="Nishi K."/>
            <person name="Nomura K."/>
            <person name="Numazaki R."/>
            <person name="Ohno M."/>
            <person name="Ohsato N."/>
            <person name="Okazaki Y."/>
            <person name="Saito R."/>
            <person name="Saitoh H."/>
            <person name="Sakai C."/>
            <person name="Sakai K."/>
            <person name="Sakazume N."/>
            <person name="Sano H."/>
            <person name="Sasaki D."/>
            <person name="Shibata K."/>
            <person name="Shinagawa A."/>
            <person name="Shiraki T."/>
            <person name="Sogabe Y."/>
            <person name="Tagami M."/>
            <person name="Tagawa A."/>
            <person name="Takahashi F."/>
            <person name="Takaku-Akahira S."/>
            <person name="Takeda Y."/>
            <person name="Tanaka T."/>
            <person name="Tomaru A."/>
            <person name="Toya T."/>
            <person name="Yasunishi A."/>
            <person name="Muramatsu M."/>
            <person name="Hayashizaki Y."/>
        </authorList>
    </citation>
    <scope>NUCLEOTIDE SEQUENCE</scope>
    <source>
        <strain evidence="1">C57BL/6J</strain>
        <tissue evidence="1">Lung</tissue>
    </source>
</reference>
<reference evidence="1" key="1">
    <citation type="journal article" date="1999" name="Methods Enzymol.">
        <title>High-efficiency full-length cDNA cloning.</title>
        <authorList>
            <person name="Carninci P."/>
            <person name="Hayashizaki Y."/>
        </authorList>
    </citation>
    <scope>NUCLEOTIDE SEQUENCE</scope>
    <source>
        <strain evidence="1">C57BL/6J</strain>
        <tissue evidence="1">Lung</tissue>
    </source>
</reference>
<name>Q8CCD7_MOUSE</name>
<proteinExistence type="evidence at transcript level"/>
<sequence>MLSRKFPITSPHLAPLPTHSYFLSLAFPCTRKVVLHEPGNGVPLGGILSSCLQVSPDQWFSTSLMLWPFNTGPHVGDSQPKLIFLLLLHSCNFATVMSHNVNVCLLMVLGDLCEKVVCDPQVENHVSK</sequence>
<dbReference type="EMBL" id="AK033377">
    <property type="protein sequence ID" value="BAC28255.1"/>
    <property type="molecule type" value="mRNA"/>
</dbReference>
<dbReference type="AlphaFoldDB" id="Q8CCD7"/>